<sequence>MNNRKSRWIKILGVTSTLACLLIIGAGFSCTISAGSDETYKSLKIFSSVIETLEKEYVDPVDTTELIEAAIQGMVKSLDPHSEYLPSDAFKDFQSDTRGEFEGIGIVITMPKGVLTVISPIEGTPAFKSGIQPGDIITTIDDEPTADMELWEAVKRMRGEKGTSVTITIRREGVAEALSFDLVRAVIPIVSVKHAMLKPGYGYVWVTNFQANTTDELKTALAGLEADNGGDLKGLILDLRNNPGGLLDQAVAISDMFLDEGTILSVKEREKESNYNARPDKTRHDYPLVLLINGGSASASEIVAGALQDHKRALVIGTTSFGKGSVQTVQPLSDGSGIKFTIARYYTPSGTSIQTKGIVPDIEVKPGLLDSADEKEVPRLKEKDLKNHLEAAPMKDAPADDKTQAPAADDKKTREDLTNTRYGDLDPDLMLRDAQIVRALDALISYEIFSARHAK</sequence>
<dbReference type="PROSITE" id="PS51257">
    <property type="entry name" value="PROKAR_LIPOPROTEIN"/>
    <property type="match status" value="1"/>
</dbReference>
<dbReference type="OrthoDB" id="9812068at2"/>
<dbReference type="NCBIfam" id="TIGR00225">
    <property type="entry name" value="prc"/>
    <property type="match status" value="1"/>
</dbReference>
<evidence type="ECO:0000256" key="1">
    <source>
        <dbReference type="ARBA" id="ARBA00009179"/>
    </source>
</evidence>
<dbReference type="Pfam" id="PF13180">
    <property type="entry name" value="PDZ_2"/>
    <property type="match status" value="1"/>
</dbReference>
<dbReference type="CDD" id="cd06782">
    <property type="entry name" value="cpPDZ_CPP-like"/>
    <property type="match status" value="1"/>
</dbReference>
<dbReference type="Pfam" id="PF03572">
    <property type="entry name" value="Peptidase_S41"/>
    <property type="match status" value="1"/>
</dbReference>
<dbReference type="GO" id="GO:0004252">
    <property type="term" value="F:serine-type endopeptidase activity"/>
    <property type="evidence" value="ECO:0007669"/>
    <property type="project" value="UniProtKB-EC"/>
</dbReference>
<dbReference type="InterPro" id="IPR005151">
    <property type="entry name" value="Tail-specific_protease"/>
</dbReference>
<dbReference type="Proteomes" id="UP000008561">
    <property type="component" value="Chromosome"/>
</dbReference>
<dbReference type="SMART" id="SM00245">
    <property type="entry name" value="TSPc"/>
    <property type="match status" value="1"/>
</dbReference>
<keyword evidence="2 5" id="KW-0645">Protease</keyword>
<feature type="domain" description="PDZ" evidence="7">
    <location>
        <begin position="90"/>
        <end position="172"/>
    </location>
</feature>
<organism evidence="8 9">
    <name type="scientific">Desulfosudis oleivorans (strain DSM 6200 / JCM 39069 / Hxd3)</name>
    <name type="common">Desulfococcus oleovorans</name>
    <dbReference type="NCBI Taxonomy" id="96561"/>
    <lineage>
        <taxon>Bacteria</taxon>
        <taxon>Pseudomonadati</taxon>
        <taxon>Thermodesulfobacteriota</taxon>
        <taxon>Desulfobacteria</taxon>
        <taxon>Desulfobacterales</taxon>
        <taxon>Desulfosudaceae</taxon>
        <taxon>Desulfosudis</taxon>
    </lineage>
</organism>
<comment type="similarity">
    <text evidence="1 5">Belongs to the peptidase S41A family.</text>
</comment>
<dbReference type="InterPro" id="IPR029045">
    <property type="entry name" value="ClpP/crotonase-like_dom_sf"/>
</dbReference>
<dbReference type="Gene3D" id="3.90.226.10">
    <property type="entry name" value="2-enoyl-CoA Hydratase, Chain A, domain 1"/>
    <property type="match status" value="1"/>
</dbReference>
<name>A8ZW23_DESOH</name>
<dbReference type="MEROPS" id="S41.004"/>
<reference evidence="8 9" key="1">
    <citation type="submission" date="2007-10" db="EMBL/GenBank/DDBJ databases">
        <title>Complete sequence of Desulfococcus oleovorans Hxd3.</title>
        <authorList>
            <consortium name="US DOE Joint Genome Institute"/>
            <person name="Copeland A."/>
            <person name="Lucas S."/>
            <person name="Lapidus A."/>
            <person name="Barry K."/>
            <person name="Glavina del Rio T."/>
            <person name="Dalin E."/>
            <person name="Tice H."/>
            <person name="Pitluck S."/>
            <person name="Kiss H."/>
            <person name="Brettin T."/>
            <person name="Bruce D."/>
            <person name="Detter J.C."/>
            <person name="Han C."/>
            <person name="Schmutz J."/>
            <person name="Larimer F."/>
            <person name="Land M."/>
            <person name="Hauser L."/>
            <person name="Kyrpides N."/>
            <person name="Kim E."/>
            <person name="Wawrik B."/>
            <person name="Richardson P."/>
        </authorList>
    </citation>
    <scope>NUCLEOTIDE SEQUENCE [LARGE SCALE GENOMIC DNA]</scope>
    <source>
        <strain evidence="9">DSM 6200 / JCM 39069 / Hxd3</strain>
    </source>
</reference>
<dbReference type="Gene3D" id="2.30.42.10">
    <property type="match status" value="1"/>
</dbReference>
<protein>
    <submittedName>
        <fullName evidence="8">Carboxyl-terminal protease</fullName>
        <ecNumber evidence="8">3.4.21.102</ecNumber>
    </submittedName>
</protein>
<evidence type="ECO:0000256" key="6">
    <source>
        <dbReference type="SAM" id="MobiDB-lite"/>
    </source>
</evidence>
<dbReference type="EMBL" id="CP000859">
    <property type="protein sequence ID" value="ABW68257.1"/>
    <property type="molecule type" value="Genomic_DNA"/>
</dbReference>
<dbReference type="GO" id="GO:0007165">
    <property type="term" value="P:signal transduction"/>
    <property type="evidence" value="ECO:0007669"/>
    <property type="project" value="TreeGrafter"/>
</dbReference>
<dbReference type="InterPro" id="IPR036034">
    <property type="entry name" value="PDZ_sf"/>
</dbReference>
<dbReference type="HOGENOM" id="CLU_017295_1_1_7"/>
<dbReference type="CDD" id="cd07560">
    <property type="entry name" value="Peptidase_S41_CPP"/>
    <property type="match status" value="1"/>
</dbReference>
<dbReference type="PANTHER" id="PTHR32060">
    <property type="entry name" value="TAIL-SPECIFIC PROTEASE"/>
    <property type="match status" value="1"/>
</dbReference>
<dbReference type="PANTHER" id="PTHR32060:SF30">
    <property type="entry name" value="CARBOXY-TERMINAL PROCESSING PROTEASE CTPA"/>
    <property type="match status" value="1"/>
</dbReference>
<dbReference type="AlphaFoldDB" id="A8ZW23"/>
<dbReference type="SMART" id="SM00228">
    <property type="entry name" value="PDZ"/>
    <property type="match status" value="1"/>
</dbReference>
<dbReference type="InterPro" id="IPR001478">
    <property type="entry name" value="PDZ"/>
</dbReference>
<feature type="region of interest" description="Disordered" evidence="6">
    <location>
        <begin position="390"/>
        <end position="424"/>
    </location>
</feature>
<dbReference type="Gene3D" id="3.30.750.44">
    <property type="match status" value="1"/>
</dbReference>
<evidence type="ECO:0000256" key="4">
    <source>
        <dbReference type="ARBA" id="ARBA00022825"/>
    </source>
</evidence>
<keyword evidence="4 5" id="KW-0720">Serine protease</keyword>
<dbReference type="SUPFAM" id="SSF50156">
    <property type="entry name" value="PDZ domain-like"/>
    <property type="match status" value="1"/>
</dbReference>
<dbReference type="InterPro" id="IPR055210">
    <property type="entry name" value="CtpA/B_N"/>
</dbReference>
<keyword evidence="3 5" id="KW-0378">Hydrolase</keyword>
<evidence type="ECO:0000256" key="3">
    <source>
        <dbReference type="ARBA" id="ARBA00022801"/>
    </source>
</evidence>
<keyword evidence="9" id="KW-1185">Reference proteome</keyword>
<dbReference type="GO" id="GO:0006508">
    <property type="term" value="P:proteolysis"/>
    <property type="evidence" value="ECO:0007669"/>
    <property type="project" value="UniProtKB-KW"/>
</dbReference>
<feature type="compositionally biased region" description="Basic and acidic residues" evidence="6">
    <location>
        <begin position="397"/>
        <end position="418"/>
    </location>
</feature>
<evidence type="ECO:0000256" key="5">
    <source>
        <dbReference type="RuleBase" id="RU004404"/>
    </source>
</evidence>
<dbReference type="STRING" id="96561.Dole_2453"/>
<accession>A8ZW23</accession>
<dbReference type="PROSITE" id="PS50106">
    <property type="entry name" value="PDZ"/>
    <property type="match status" value="1"/>
</dbReference>
<dbReference type="KEGG" id="dol:Dole_2453"/>
<dbReference type="InterPro" id="IPR004447">
    <property type="entry name" value="Peptidase_S41A"/>
</dbReference>
<proteinExistence type="inferred from homology"/>
<dbReference type="eggNOG" id="COG0793">
    <property type="taxonomic scope" value="Bacteria"/>
</dbReference>
<dbReference type="RefSeq" id="WP_012175869.1">
    <property type="nucleotide sequence ID" value="NC_009943.1"/>
</dbReference>
<gene>
    <name evidence="8" type="ordered locus">Dole_2453</name>
</gene>
<evidence type="ECO:0000313" key="8">
    <source>
        <dbReference type="EMBL" id="ABW68257.1"/>
    </source>
</evidence>
<dbReference type="Pfam" id="PF22694">
    <property type="entry name" value="CtpB_N-like"/>
    <property type="match status" value="1"/>
</dbReference>
<dbReference type="SUPFAM" id="SSF52096">
    <property type="entry name" value="ClpP/crotonase"/>
    <property type="match status" value="1"/>
</dbReference>
<dbReference type="FunFam" id="2.30.42.10:FF:000063">
    <property type="entry name" value="Peptidase, S41 family"/>
    <property type="match status" value="1"/>
</dbReference>
<dbReference type="FunFam" id="3.90.226.10:FF:000029">
    <property type="entry name" value="Peptidase, S41 family"/>
    <property type="match status" value="1"/>
</dbReference>
<evidence type="ECO:0000259" key="7">
    <source>
        <dbReference type="PROSITE" id="PS50106"/>
    </source>
</evidence>
<dbReference type="EC" id="3.4.21.102" evidence="8"/>
<evidence type="ECO:0000313" key="9">
    <source>
        <dbReference type="Proteomes" id="UP000008561"/>
    </source>
</evidence>
<dbReference type="GO" id="GO:0030288">
    <property type="term" value="C:outer membrane-bounded periplasmic space"/>
    <property type="evidence" value="ECO:0007669"/>
    <property type="project" value="TreeGrafter"/>
</dbReference>
<evidence type="ECO:0000256" key="2">
    <source>
        <dbReference type="ARBA" id="ARBA00022670"/>
    </source>
</evidence>